<protein>
    <submittedName>
        <fullName evidence="1">Uncharacterized protein</fullName>
    </submittedName>
</protein>
<accession>A0A844DS52</accession>
<name>A0A844DS52_9FIRM</name>
<reference evidence="1 2" key="1">
    <citation type="journal article" date="2019" name="Nat. Med.">
        <title>A library of human gut bacterial isolates paired with longitudinal multiomics data enables mechanistic microbiome research.</title>
        <authorList>
            <person name="Poyet M."/>
            <person name="Groussin M."/>
            <person name="Gibbons S.M."/>
            <person name="Avila-Pacheco J."/>
            <person name="Jiang X."/>
            <person name="Kearney S.M."/>
            <person name="Perrotta A.R."/>
            <person name="Berdy B."/>
            <person name="Zhao S."/>
            <person name="Lieberman T.D."/>
            <person name="Swanson P.K."/>
            <person name="Smith M."/>
            <person name="Roesemann S."/>
            <person name="Alexander J.E."/>
            <person name="Rich S.A."/>
            <person name="Livny J."/>
            <person name="Vlamakis H."/>
            <person name="Clish C."/>
            <person name="Bullock K."/>
            <person name="Deik A."/>
            <person name="Scott J."/>
            <person name="Pierce K.A."/>
            <person name="Xavier R.J."/>
            <person name="Alm E.J."/>
        </authorList>
    </citation>
    <scope>NUCLEOTIDE SEQUENCE [LARGE SCALE GENOMIC DNA]</scope>
    <source>
        <strain evidence="1 2">BIOML-A1</strain>
    </source>
</reference>
<comment type="caution">
    <text evidence="1">The sequence shown here is derived from an EMBL/GenBank/DDBJ whole genome shotgun (WGS) entry which is preliminary data.</text>
</comment>
<organism evidence="1 2">
    <name type="scientific">Faecalibacterium prausnitzii</name>
    <dbReference type="NCBI Taxonomy" id="853"/>
    <lineage>
        <taxon>Bacteria</taxon>
        <taxon>Bacillati</taxon>
        <taxon>Bacillota</taxon>
        <taxon>Clostridia</taxon>
        <taxon>Eubacteriales</taxon>
        <taxon>Oscillospiraceae</taxon>
        <taxon>Faecalibacterium</taxon>
    </lineage>
</organism>
<proteinExistence type="predicted"/>
<evidence type="ECO:0000313" key="1">
    <source>
        <dbReference type="EMBL" id="MSC62159.1"/>
    </source>
</evidence>
<gene>
    <name evidence="1" type="ORF">GKD95_02085</name>
</gene>
<dbReference type="AlphaFoldDB" id="A0A844DS52"/>
<dbReference type="EMBL" id="WKQN01000001">
    <property type="protein sequence ID" value="MSC62159.1"/>
    <property type="molecule type" value="Genomic_DNA"/>
</dbReference>
<sequence>MMIAYGIQLSIDSGHGGVVTFAAKTDELYEHYIQDFHAVPIFQPLPGGPKLLMLADEGAQEIFSTYLS</sequence>
<dbReference type="Proteomes" id="UP000461506">
    <property type="component" value="Unassembled WGS sequence"/>
</dbReference>
<evidence type="ECO:0000313" key="2">
    <source>
        <dbReference type="Proteomes" id="UP000461506"/>
    </source>
</evidence>